<dbReference type="Pfam" id="PF00186">
    <property type="entry name" value="DHFR_1"/>
    <property type="match status" value="1"/>
</dbReference>
<evidence type="ECO:0000256" key="7">
    <source>
        <dbReference type="SAM" id="MobiDB-lite"/>
    </source>
</evidence>
<accession>A0A0X8JGM6</accession>
<evidence type="ECO:0000259" key="8">
    <source>
        <dbReference type="PROSITE" id="PS51330"/>
    </source>
</evidence>
<dbReference type="GO" id="GO:0046654">
    <property type="term" value="P:tetrahydrofolate biosynthetic process"/>
    <property type="evidence" value="ECO:0007669"/>
    <property type="project" value="UniProtKB-UniPathway"/>
</dbReference>
<dbReference type="AlphaFoldDB" id="A0A0X8JGM6"/>
<evidence type="ECO:0000256" key="5">
    <source>
        <dbReference type="ARBA" id="ARBA00022857"/>
    </source>
</evidence>
<protein>
    <recommendedName>
        <fullName evidence="3">dihydrofolate reductase</fullName>
        <ecNumber evidence="3">1.5.1.3</ecNumber>
    </recommendedName>
</protein>
<dbReference type="EMBL" id="CP014228">
    <property type="protein sequence ID" value="AMD88319.1"/>
    <property type="molecule type" value="Genomic_DNA"/>
</dbReference>
<dbReference type="Proteomes" id="UP000065220">
    <property type="component" value="Chromosome"/>
</dbReference>
<comment type="similarity">
    <text evidence="2">Belongs to the dihydrofolate reductase family.</text>
</comment>
<dbReference type="CDD" id="cd00209">
    <property type="entry name" value="DHFR"/>
    <property type="match status" value="1"/>
</dbReference>
<evidence type="ECO:0000256" key="2">
    <source>
        <dbReference type="ARBA" id="ARBA00009539"/>
    </source>
</evidence>
<reference evidence="10" key="1">
    <citation type="submission" date="2016-02" db="EMBL/GenBank/DDBJ databases">
        <authorList>
            <person name="Holder M.E."/>
            <person name="Ajami N.J."/>
            <person name="Petrosino J.F."/>
        </authorList>
    </citation>
    <scope>NUCLEOTIDE SEQUENCE [LARGE SCALE GENOMIC DNA]</scope>
    <source>
        <strain evidence="10">CCUG 36733</strain>
    </source>
</reference>
<keyword evidence="6" id="KW-0560">Oxidoreductase</keyword>
<dbReference type="GO" id="GO:0046452">
    <property type="term" value="P:dihydrofolate metabolic process"/>
    <property type="evidence" value="ECO:0007669"/>
    <property type="project" value="TreeGrafter"/>
</dbReference>
<dbReference type="PRINTS" id="PR00070">
    <property type="entry name" value="DHFR"/>
</dbReference>
<organism evidence="9 10">
    <name type="scientific">Actinomyces radicidentis</name>
    <dbReference type="NCBI Taxonomy" id="111015"/>
    <lineage>
        <taxon>Bacteria</taxon>
        <taxon>Bacillati</taxon>
        <taxon>Actinomycetota</taxon>
        <taxon>Actinomycetes</taxon>
        <taxon>Actinomycetales</taxon>
        <taxon>Actinomycetaceae</taxon>
        <taxon>Actinomyces</taxon>
    </lineage>
</organism>
<keyword evidence="5" id="KW-0521">NADP</keyword>
<dbReference type="GO" id="GO:0005829">
    <property type="term" value="C:cytosol"/>
    <property type="evidence" value="ECO:0007669"/>
    <property type="project" value="TreeGrafter"/>
</dbReference>
<keyword evidence="10" id="KW-1185">Reference proteome</keyword>
<dbReference type="GO" id="GO:0006730">
    <property type="term" value="P:one-carbon metabolic process"/>
    <property type="evidence" value="ECO:0007669"/>
    <property type="project" value="UniProtKB-KW"/>
</dbReference>
<evidence type="ECO:0000256" key="6">
    <source>
        <dbReference type="ARBA" id="ARBA00023002"/>
    </source>
</evidence>
<evidence type="ECO:0000256" key="1">
    <source>
        <dbReference type="ARBA" id="ARBA00004903"/>
    </source>
</evidence>
<dbReference type="KEGG" id="ard:AXF14_00475"/>
<dbReference type="SUPFAM" id="SSF53597">
    <property type="entry name" value="Dihydrofolate reductase-like"/>
    <property type="match status" value="1"/>
</dbReference>
<gene>
    <name evidence="9" type="ORF">AXF14_00475</name>
</gene>
<dbReference type="InterPro" id="IPR001796">
    <property type="entry name" value="DHFR_dom"/>
</dbReference>
<feature type="domain" description="DHFR" evidence="8">
    <location>
        <begin position="21"/>
        <end position="212"/>
    </location>
</feature>
<proteinExistence type="inferred from homology"/>
<evidence type="ECO:0000313" key="10">
    <source>
        <dbReference type="Proteomes" id="UP000065220"/>
    </source>
</evidence>
<dbReference type="GO" id="GO:0050661">
    <property type="term" value="F:NADP binding"/>
    <property type="evidence" value="ECO:0007669"/>
    <property type="project" value="InterPro"/>
</dbReference>
<dbReference type="EC" id="1.5.1.3" evidence="3"/>
<dbReference type="Gene3D" id="3.40.430.10">
    <property type="entry name" value="Dihydrofolate Reductase, subunit A"/>
    <property type="match status" value="1"/>
</dbReference>
<dbReference type="GO" id="GO:0046655">
    <property type="term" value="P:folic acid metabolic process"/>
    <property type="evidence" value="ECO:0007669"/>
    <property type="project" value="TreeGrafter"/>
</dbReference>
<dbReference type="UniPathway" id="UPA00077">
    <property type="reaction ID" value="UER00158"/>
</dbReference>
<dbReference type="OrthoDB" id="9804315at2"/>
<feature type="region of interest" description="Disordered" evidence="7">
    <location>
        <begin position="1"/>
        <end position="22"/>
    </location>
</feature>
<keyword evidence="4" id="KW-0554">One-carbon metabolism</keyword>
<sequence>MSRSRGQDVPISGTAAPGGTRVGAIWAQDPSGIIGADGTMLWRVPGDFAHFRATTLGGVIVMGRTTWDSIGAALPGRTSVVLTRRPGWSADGVAAVAGGLPEALGRARELAAALPEDPRDEAHRPLPRTWVIGGGTVYRQALEERLLDEVLVSTIDVDAACVARERGLPGSALVRVPTLEAPEWVRDAATSDPDGAWRESRGTRWRLDRLTRS</sequence>
<evidence type="ECO:0000256" key="4">
    <source>
        <dbReference type="ARBA" id="ARBA00022563"/>
    </source>
</evidence>
<dbReference type="STRING" id="111015.AXF14_00475"/>
<dbReference type="PANTHER" id="PTHR48069">
    <property type="entry name" value="DIHYDROFOLATE REDUCTASE"/>
    <property type="match status" value="1"/>
</dbReference>
<dbReference type="InterPro" id="IPR024072">
    <property type="entry name" value="DHFR-like_dom_sf"/>
</dbReference>
<dbReference type="GO" id="GO:0004146">
    <property type="term" value="F:dihydrofolate reductase activity"/>
    <property type="evidence" value="ECO:0007669"/>
    <property type="project" value="UniProtKB-EC"/>
</dbReference>
<evidence type="ECO:0000313" key="9">
    <source>
        <dbReference type="EMBL" id="AMD88319.1"/>
    </source>
</evidence>
<evidence type="ECO:0000256" key="3">
    <source>
        <dbReference type="ARBA" id="ARBA00012856"/>
    </source>
</evidence>
<dbReference type="PANTHER" id="PTHR48069:SF3">
    <property type="entry name" value="DIHYDROFOLATE REDUCTASE"/>
    <property type="match status" value="1"/>
</dbReference>
<dbReference type="PROSITE" id="PS51330">
    <property type="entry name" value="DHFR_2"/>
    <property type="match status" value="1"/>
</dbReference>
<name>A0A0X8JGM6_ACTRD</name>
<dbReference type="InterPro" id="IPR012259">
    <property type="entry name" value="DHFR"/>
</dbReference>
<comment type="pathway">
    <text evidence="1">Cofactor biosynthesis; tetrahydrofolate biosynthesis; 5,6,7,8-tetrahydrofolate from 7,8-dihydrofolate: step 1/1.</text>
</comment>